<dbReference type="InterPro" id="IPR036412">
    <property type="entry name" value="HAD-like_sf"/>
</dbReference>
<dbReference type="Proteomes" id="UP001229346">
    <property type="component" value="Unassembled WGS sequence"/>
</dbReference>
<dbReference type="PANTHER" id="PTHR10000:SF8">
    <property type="entry name" value="HAD SUPERFAMILY HYDROLASE-LIKE, TYPE 3"/>
    <property type="match status" value="1"/>
</dbReference>
<dbReference type="InterPro" id="IPR023214">
    <property type="entry name" value="HAD_sf"/>
</dbReference>
<dbReference type="EMBL" id="JAUSSU010000003">
    <property type="protein sequence ID" value="MDQ0112439.1"/>
    <property type="molecule type" value="Genomic_DNA"/>
</dbReference>
<proteinExistence type="predicted"/>
<dbReference type="Gene3D" id="3.30.1240.10">
    <property type="match status" value="1"/>
</dbReference>
<gene>
    <name evidence="1" type="ORF">J2T15_001874</name>
</gene>
<evidence type="ECO:0000313" key="2">
    <source>
        <dbReference type="Proteomes" id="UP001229346"/>
    </source>
</evidence>
<keyword evidence="2" id="KW-1185">Reference proteome</keyword>
<dbReference type="PANTHER" id="PTHR10000">
    <property type="entry name" value="PHOSPHOSERINE PHOSPHATASE"/>
    <property type="match status" value="1"/>
</dbReference>
<dbReference type="PROSITE" id="PS01228">
    <property type="entry name" value="COF_1"/>
    <property type="match status" value="1"/>
</dbReference>
<dbReference type="RefSeq" id="WP_307203288.1">
    <property type="nucleotide sequence ID" value="NZ_JAUSSU010000003.1"/>
</dbReference>
<protein>
    <submittedName>
        <fullName evidence="1">Cof subfamily protein (Haloacid dehalogenase superfamily)</fullName>
    </submittedName>
</protein>
<dbReference type="InterPro" id="IPR006379">
    <property type="entry name" value="HAD-SF_hydro_IIB"/>
</dbReference>
<dbReference type="NCBIfam" id="TIGR00099">
    <property type="entry name" value="Cof-subfamily"/>
    <property type="match status" value="1"/>
</dbReference>
<organism evidence="1 2">
    <name type="scientific">Paenibacillus harenae</name>
    <dbReference type="NCBI Taxonomy" id="306543"/>
    <lineage>
        <taxon>Bacteria</taxon>
        <taxon>Bacillati</taxon>
        <taxon>Bacillota</taxon>
        <taxon>Bacilli</taxon>
        <taxon>Bacillales</taxon>
        <taxon>Paenibacillaceae</taxon>
        <taxon>Paenibacillus</taxon>
    </lineage>
</organism>
<dbReference type="InterPro" id="IPR000150">
    <property type="entry name" value="Cof"/>
</dbReference>
<accession>A0ABT9U1W4</accession>
<dbReference type="Gene3D" id="3.40.50.1000">
    <property type="entry name" value="HAD superfamily/HAD-like"/>
    <property type="match status" value="1"/>
</dbReference>
<name>A0ABT9U1W4_PAEHA</name>
<reference evidence="1 2" key="1">
    <citation type="submission" date="2023-07" db="EMBL/GenBank/DDBJ databases">
        <title>Sorghum-associated microbial communities from plants grown in Nebraska, USA.</title>
        <authorList>
            <person name="Schachtman D."/>
        </authorList>
    </citation>
    <scope>NUCLEOTIDE SEQUENCE [LARGE SCALE GENOMIC DNA]</scope>
    <source>
        <strain evidence="1 2">CC482</strain>
    </source>
</reference>
<dbReference type="SUPFAM" id="SSF56784">
    <property type="entry name" value="HAD-like"/>
    <property type="match status" value="1"/>
</dbReference>
<sequence length="278" mass="31564">MNTTTLGEITWSNCREEISMKFPLIVLDLDGTLLNSNKEISNRSYNAIMDCIRLRMKFIFATARPPRAVRSFIKEELLRLSSFIYYNGAYIECKHTGIKDHVPIESEITAEVLDYCLNCNPDLDLSLEVKDEWMSLKEYDYTTLIKVKDNPIVKPLDELKRLEASKILFSGNIDMVSFLEKFNTKLNILTTDNGKLVQLSSLRASKESAVSVLCKAMNISLENVMVFGDDFNDIGLFNSCGWPVAMGNAIEELKLISKEITETNDNDGVAMILERLCR</sequence>
<dbReference type="Pfam" id="PF08282">
    <property type="entry name" value="Hydrolase_3"/>
    <property type="match status" value="1"/>
</dbReference>
<comment type="caution">
    <text evidence="1">The sequence shown here is derived from an EMBL/GenBank/DDBJ whole genome shotgun (WGS) entry which is preliminary data.</text>
</comment>
<evidence type="ECO:0000313" key="1">
    <source>
        <dbReference type="EMBL" id="MDQ0112439.1"/>
    </source>
</evidence>
<dbReference type="NCBIfam" id="TIGR01484">
    <property type="entry name" value="HAD-SF-IIB"/>
    <property type="match status" value="1"/>
</dbReference>